<organism evidence="1 2">
    <name type="scientific">Pseudoalteromonas luteoviolacea</name>
    <dbReference type="NCBI Taxonomy" id="43657"/>
    <lineage>
        <taxon>Bacteria</taxon>
        <taxon>Pseudomonadati</taxon>
        <taxon>Pseudomonadota</taxon>
        <taxon>Gammaproteobacteria</taxon>
        <taxon>Alteromonadales</taxon>
        <taxon>Pseudoalteromonadaceae</taxon>
        <taxon>Pseudoalteromonas</taxon>
    </lineage>
</organism>
<dbReference type="OrthoDB" id="9805928at2"/>
<evidence type="ECO:0000313" key="1">
    <source>
        <dbReference type="EMBL" id="KID57585.1"/>
    </source>
</evidence>
<proteinExistence type="predicted"/>
<protein>
    <submittedName>
        <fullName evidence="1">Uncharacterized protein</fullName>
    </submittedName>
</protein>
<name>A0A0C1QE34_9GAMM</name>
<dbReference type="EMBL" id="JWIC01000005">
    <property type="protein sequence ID" value="KID57585.1"/>
    <property type="molecule type" value="Genomic_DNA"/>
</dbReference>
<dbReference type="AlphaFoldDB" id="A0A0C1QE34"/>
<dbReference type="RefSeq" id="WP_039609355.1">
    <property type="nucleotide sequence ID" value="NZ_JAKFZS010000004.1"/>
</dbReference>
<gene>
    <name evidence="1" type="ORF">JF50_10415</name>
</gene>
<evidence type="ECO:0000313" key="2">
    <source>
        <dbReference type="Proteomes" id="UP000031327"/>
    </source>
</evidence>
<sequence length="78" mass="8782">MSSSQTISVKDLADLLQLSPRTIHNRISAQSKAIEAGENPESYQVQRLAPPSIKLGKSRLFIRETVEQWLARFEGVKM</sequence>
<reference evidence="1 2" key="1">
    <citation type="submission" date="2014-12" db="EMBL/GenBank/DDBJ databases">
        <title>Draft Genome Sequence of Pseudoalteromonas luteoviolacea HI1.</title>
        <authorList>
            <person name="Asahina A.Y."/>
            <person name="Hadfield M.G."/>
        </authorList>
    </citation>
    <scope>NUCLEOTIDE SEQUENCE [LARGE SCALE GENOMIC DNA]</scope>
    <source>
        <strain evidence="1 2">HI1</strain>
    </source>
</reference>
<dbReference type="Proteomes" id="UP000031327">
    <property type="component" value="Unassembled WGS sequence"/>
</dbReference>
<accession>A0A0C1QE34</accession>
<comment type="caution">
    <text evidence="1">The sequence shown here is derived from an EMBL/GenBank/DDBJ whole genome shotgun (WGS) entry which is preliminary data.</text>
</comment>